<evidence type="ECO:0000256" key="1">
    <source>
        <dbReference type="SAM" id="Phobius"/>
    </source>
</evidence>
<feature type="transmembrane region" description="Helical" evidence="1">
    <location>
        <begin position="21"/>
        <end position="42"/>
    </location>
</feature>
<dbReference type="Proteomes" id="UP000297245">
    <property type="component" value="Unassembled WGS sequence"/>
</dbReference>
<organism evidence="3 4">
    <name type="scientific">Dendrothele bispora (strain CBS 962.96)</name>
    <dbReference type="NCBI Taxonomy" id="1314807"/>
    <lineage>
        <taxon>Eukaryota</taxon>
        <taxon>Fungi</taxon>
        <taxon>Dikarya</taxon>
        <taxon>Basidiomycota</taxon>
        <taxon>Agaricomycotina</taxon>
        <taxon>Agaricomycetes</taxon>
        <taxon>Agaricomycetidae</taxon>
        <taxon>Agaricales</taxon>
        <taxon>Agaricales incertae sedis</taxon>
        <taxon>Dendrothele</taxon>
    </lineage>
</organism>
<dbReference type="EMBL" id="ML179130">
    <property type="protein sequence ID" value="THU98779.1"/>
    <property type="molecule type" value="Genomic_DNA"/>
</dbReference>
<feature type="domain" description="DUF6534" evidence="2">
    <location>
        <begin position="128"/>
        <end position="185"/>
    </location>
</feature>
<dbReference type="Pfam" id="PF20152">
    <property type="entry name" value="DUF6534"/>
    <property type="match status" value="1"/>
</dbReference>
<dbReference type="AlphaFoldDB" id="A0A4S8M8T1"/>
<sequence>MTSKRAAQDKPWLKWFTALNFSWKQLAMYSLLFLCIMAWFGVKEIHVGCNRHCSEAFLIFFIQFQKIQSCTDDTDGKLSSSYKFEGSLALLGVISAISETAYLQDLDFSSANKKMIHSVFFTPSQDPKVNLLVFFTMNTNLLTAIFQWIELILALTLSQTQLYSIFALMIPKLYFNSLLAALNSRGFNVHAKQTHGERFKILLGLRN</sequence>
<accession>A0A4S8M8T1</accession>
<dbReference type="InterPro" id="IPR045339">
    <property type="entry name" value="DUF6534"/>
</dbReference>
<feature type="transmembrane region" description="Helical" evidence="1">
    <location>
        <begin position="161"/>
        <end position="182"/>
    </location>
</feature>
<keyword evidence="4" id="KW-1185">Reference proteome</keyword>
<evidence type="ECO:0000259" key="2">
    <source>
        <dbReference type="Pfam" id="PF20152"/>
    </source>
</evidence>
<name>A0A4S8M8T1_DENBC</name>
<evidence type="ECO:0000313" key="4">
    <source>
        <dbReference type="Proteomes" id="UP000297245"/>
    </source>
</evidence>
<protein>
    <recommendedName>
        <fullName evidence="2">DUF6534 domain-containing protein</fullName>
    </recommendedName>
</protein>
<keyword evidence="1" id="KW-0812">Transmembrane</keyword>
<feature type="transmembrane region" description="Helical" evidence="1">
    <location>
        <begin position="129"/>
        <end position="149"/>
    </location>
</feature>
<keyword evidence="1" id="KW-1133">Transmembrane helix</keyword>
<keyword evidence="1" id="KW-0472">Membrane</keyword>
<evidence type="ECO:0000313" key="3">
    <source>
        <dbReference type="EMBL" id="THU98779.1"/>
    </source>
</evidence>
<proteinExistence type="predicted"/>
<gene>
    <name evidence="3" type="ORF">K435DRAFT_795442</name>
</gene>
<reference evidence="3 4" key="1">
    <citation type="journal article" date="2019" name="Nat. Ecol. Evol.">
        <title>Megaphylogeny resolves global patterns of mushroom evolution.</title>
        <authorList>
            <person name="Varga T."/>
            <person name="Krizsan K."/>
            <person name="Foldi C."/>
            <person name="Dima B."/>
            <person name="Sanchez-Garcia M."/>
            <person name="Sanchez-Ramirez S."/>
            <person name="Szollosi G.J."/>
            <person name="Szarkandi J.G."/>
            <person name="Papp V."/>
            <person name="Albert L."/>
            <person name="Andreopoulos W."/>
            <person name="Angelini C."/>
            <person name="Antonin V."/>
            <person name="Barry K.W."/>
            <person name="Bougher N.L."/>
            <person name="Buchanan P."/>
            <person name="Buyck B."/>
            <person name="Bense V."/>
            <person name="Catcheside P."/>
            <person name="Chovatia M."/>
            <person name="Cooper J."/>
            <person name="Damon W."/>
            <person name="Desjardin D."/>
            <person name="Finy P."/>
            <person name="Geml J."/>
            <person name="Haridas S."/>
            <person name="Hughes K."/>
            <person name="Justo A."/>
            <person name="Karasinski D."/>
            <person name="Kautmanova I."/>
            <person name="Kiss B."/>
            <person name="Kocsube S."/>
            <person name="Kotiranta H."/>
            <person name="LaButti K.M."/>
            <person name="Lechner B.E."/>
            <person name="Liimatainen K."/>
            <person name="Lipzen A."/>
            <person name="Lukacs Z."/>
            <person name="Mihaltcheva S."/>
            <person name="Morgado L.N."/>
            <person name="Niskanen T."/>
            <person name="Noordeloos M.E."/>
            <person name="Ohm R.A."/>
            <person name="Ortiz-Santana B."/>
            <person name="Ovrebo C."/>
            <person name="Racz N."/>
            <person name="Riley R."/>
            <person name="Savchenko A."/>
            <person name="Shiryaev A."/>
            <person name="Soop K."/>
            <person name="Spirin V."/>
            <person name="Szebenyi C."/>
            <person name="Tomsovsky M."/>
            <person name="Tulloss R.E."/>
            <person name="Uehling J."/>
            <person name="Grigoriev I.V."/>
            <person name="Vagvolgyi C."/>
            <person name="Papp T."/>
            <person name="Martin F.M."/>
            <person name="Miettinen O."/>
            <person name="Hibbett D.S."/>
            <person name="Nagy L.G."/>
        </authorList>
    </citation>
    <scope>NUCLEOTIDE SEQUENCE [LARGE SCALE GENOMIC DNA]</scope>
    <source>
        <strain evidence="3 4">CBS 962.96</strain>
    </source>
</reference>